<comment type="caution">
    <text evidence="1">The sequence shown here is derived from an EMBL/GenBank/DDBJ whole genome shotgun (WGS) entry which is preliminary data.</text>
</comment>
<dbReference type="Proteomes" id="UP000887159">
    <property type="component" value="Unassembled WGS sequence"/>
</dbReference>
<organism evidence="1 2">
    <name type="scientific">Trichonephila clavipes</name>
    <name type="common">Golden silk orbweaver</name>
    <name type="synonym">Nephila clavipes</name>
    <dbReference type="NCBI Taxonomy" id="2585209"/>
    <lineage>
        <taxon>Eukaryota</taxon>
        <taxon>Metazoa</taxon>
        <taxon>Ecdysozoa</taxon>
        <taxon>Arthropoda</taxon>
        <taxon>Chelicerata</taxon>
        <taxon>Arachnida</taxon>
        <taxon>Araneae</taxon>
        <taxon>Araneomorphae</taxon>
        <taxon>Entelegynae</taxon>
        <taxon>Araneoidea</taxon>
        <taxon>Nephilidae</taxon>
        <taxon>Trichonephila</taxon>
    </lineage>
</organism>
<sequence length="83" mass="9738">MLKSVIQLQYLSPGEVVKADLTVEIANRATARRIWSQRTHPDSVLNYQSECMVFLWHPNLRHLFIAERDETLQRKDSEICGHF</sequence>
<name>A0A8X6SUT2_TRICX</name>
<protein>
    <submittedName>
        <fullName evidence="1">Uncharacterized protein</fullName>
    </submittedName>
</protein>
<evidence type="ECO:0000313" key="1">
    <source>
        <dbReference type="EMBL" id="GFY19826.1"/>
    </source>
</evidence>
<reference evidence="1" key="1">
    <citation type="submission" date="2020-08" db="EMBL/GenBank/DDBJ databases">
        <title>Multicomponent nature underlies the extraordinary mechanical properties of spider dragline silk.</title>
        <authorList>
            <person name="Kono N."/>
            <person name="Nakamura H."/>
            <person name="Mori M."/>
            <person name="Yoshida Y."/>
            <person name="Ohtoshi R."/>
            <person name="Malay A.D."/>
            <person name="Moran D.A.P."/>
            <person name="Tomita M."/>
            <person name="Numata K."/>
            <person name="Arakawa K."/>
        </authorList>
    </citation>
    <scope>NUCLEOTIDE SEQUENCE</scope>
</reference>
<proteinExistence type="predicted"/>
<dbReference type="AlphaFoldDB" id="A0A8X6SUT2"/>
<keyword evidence="2" id="KW-1185">Reference proteome</keyword>
<gene>
    <name evidence="1" type="ORF">TNCV_2145191</name>
</gene>
<accession>A0A8X6SUT2</accession>
<dbReference type="EMBL" id="BMAU01021354">
    <property type="protein sequence ID" value="GFY19826.1"/>
    <property type="molecule type" value="Genomic_DNA"/>
</dbReference>
<evidence type="ECO:0000313" key="2">
    <source>
        <dbReference type="Proteomes" id="UP000887159"/>
    </source>
</evidence>